<dbReference type="Gene3D" id="2.30.30.380">
    <property type="entry name" value="Zn-finger domain of Sec23/24"/>
    <property type="match status" value="1"/>
</dbReference>
<dbReference type="InterPro" id="IPR048839">
    <property type="entry name" value="SPATA2_PUB-like"/>
</dbReference>
<keyword evidence="3" id="KW-0862">Zinc</keyword>
<dbReference type="InterPro" id="IPR036443">
    <property type="entry name" value="Znf_RanBP2_sf"/>
</dbReference>
<sequence>MNDFKLEESLNRLWERIDLIHLAYLQEDKNAQKLEEKKQLEAVIKRYLETVPPHKKFIFPITRKIFQDSIQAKDKEFSCYMTASAWLAIATYAQNLLTQPWRKEFRLIKLYNGFYKHNVEKHLLGGDKMLELMGYQKIDESLMIFEDPVDPDRLAAISKDSIIASVECDIMLSVYCQVFKHAKDIRWIDIFFQRDNYGGTMQDAIAALYPPQVTSAQYAGASYQNPYYHSYQQTLPYQMTNQLMSQARMDLYEPNAYYRPQYAEYNARPPQYVTCPTGQLIEFDSNTQPMPSYVHQGPQHHRRSSSDHAVSSNAADTTYSRRPNRYDWICLKDLYRSNSQEYVAYDPSLTYTHQDSAGNWIPLELNKDSELSKSNVDELDDAFKNLCKDAGDKKSASRKKKKGKEVTKKSPSVGFNTCSLRVNLVPSIGKSSTSKKWNCKFCTFLNSSLKEVCEMCGKSKSNEAEIPLASGGRQCPQCTLVNKRGAIKCDACDTSLKDSPTYI</sequence>
<feature type="compositionally biased region" description="Polar residues" evidence="5">
    <location>
        <begin position="307"/>
        <end position="318"/>
    </location>
</feature>
<organism evidence="7 8">
    <name type="scientific">Rhynocoris fuscipes</name>
    <dbReference type="NCBI Taxonomy" id="488301"/>
    <lineage>
        <taxon>Eukaryota</taxon>
        <taxon>Metazoa</taxon>
        <taxon>Ecdysozoa</taxon>
        <taxon>Arthropoda</taxon>
        <taxon>Hexapoda</taxon>
        <taxon>Insecta</taxon>
        <taxon>Pterygota</taxon>
        <taxon>Neoptera</taxon>
        <taxon>Paraneoptera</taxon>
        <taxon>Hemiptera</taxon>
        <taxon>Heteroptera</taxon>
        <taxon>Panheteroptera</taxon>
        <taxon>Cimicomorpha</taxon>
        <taxon>Reduviidae</taxon>
        <taxon>Harpactorinae</taxon>
        <taxon>Harpactorini</taxon>
        <taxon>Rhynocoris</taxon>
    </lineage>
</organism>
<dbReference type="CDD" id="cd09212">
    <property type="entry name" value="PUB"/>
    <property type="match status" value="1"/>
</dbReference>
<evidence type="ECO:0000256" key="4">
    <source>
        <dbReference type="PROSITE-ProRule" id="PRU00322"/>
    </source>
</evidence>
<evidence type="ECO:0000259" key="6">
    <source>
        <dbReference type="PROSITE" id="PS50199"/>
    </source>
</evidence>
<dbReference type="EMBL" id="JAPXFL010000015">
    <property type="protein sequence ID" value="KAK9497276.1"/>
    <property type="molecule type" value="Genomic_DNA"/>
</dbReference>
<evidence type="ECO:0000256" key="5">
    <source>
        <dbReference type="SAM" id="MobiDB-lite"/>
    </source>
</evidence>
<dbReference type="Proteomes" id="UP001461498">
    <property type="component" value="Unassembled WGS sequence"/>
</dbReference>
<comment type="caution">
    <text evidence="7">The sequence shown here is derived from an EMBL/GenBank/DDBJ whole genome shotgun (WGS) entry which is preliminary data.</text>
</comment>
<dbReference type="AlphaFoldDB" id="A0AAW1CG31"/>
<dbReference type="GO" id="GO:0005737">
    <property type="term" value="C:cytoplasm"/>
    <property type="evidence" value="ECO:0007669"/>
    <property type="project" value="TreeGrafter"/>
</dbReference>
<keyword evidence="2 4" id="KW-0863">Zinc-finger</keyword>
<dbReference type="PROSITE" id="PS50199">
    <property type="entry name" value="ZF_RANBP2_2"/>
    <property type="match status" value="1"/>
</dbReference>
<accession>A0AAW1CG31</accession>
<protein>
    <recommendedName>
        <fullName evidence="6">RanBP2-type domain-containing protein</fullName>
    </recommendedName>
</protein>
<dbReference type="PANTHER" id="PTHR15326:SF2">
    <property type="entry name" value="PROTEIN TAMOZHENNIC"/>
    <property type="match status" value="1"/>
</dbReference>
<dbReference type="GO" id="GO:0008270">
    <property type="term" value="F:zinc ion binding"/>
    <property type="evidence" value="ECO:0007669"/>
    <property type="project" value="UniProtKB-KW"/>
</dbReference>
<evidence type="ECO:0000313" key="8">
    <source>
        <dbReference type="Proteomes" id="UP001461498"/>
    </source>
</evidence>
<dbReference type="Pfam" id="PF21388">
    <property type="entry name" value="SPATA2_PUB-like"/>
    <property type="match status" value="1"/>
</dbReference>
<dbReference type="PANTHER" id="PTHR15326">
    <property type="entry name" value="SPERMATOGENESIS-ASSOCIATED PROTEIN 2/TAMOZHENNIC"/>
    <property type="match status" value="1"/>
</dbReference>
<evidence type="ECO:0000313" key="7">
    <source>
        <dbReference type="EMBL" id="KAK9497276.1"/>
    </source>
</evidence>
<dbReference type="SUPFAM" id="SSF90209">
    <property type="entry name" value="Ran binding protein zinc finger-like"/>
    <property type="match status" value="1"/>
</dbReference>
<dbReference type="InterPro" id="IPR036339">
    <property type="entry name" value="PUB-like_dom_sf"/>
</dbReference>
<feature type="region of interest" description="Disordered" evidence="5">
    <location>
        <begin position="287"/>
        <end position="318"/>
    </location>
</feature>
<gene>
    <name evidence="7" type="ORF">O3M35_004624</name>
</gene>
<name>A0AAW1CG31_9HEMI</name>
<dbReference type="SUPFAM" id="SSF143503">
    <property type="entry name" value="PUG domain-like"/>
    <property type="match status" value="1"/>
</dbReference>
<proteinExistence type="predicted"/>
<keyword evidence="1" id="KW-0479">Metal-binding</keyword>
<dbReference type="Gene3D" id="1.20.58.2190">
    <property type="match status" value="1"/>
</dbReference>
<dbReference type="InterPro" id="IPR001876">
    <property type="entry name" value="Znf_RanBP2"/>
</dbReference>
<evidence type="ECO:0000256" key="1">
    <source>
        <dbReference type="ARBA" id="ARBA00022723"/>
    </source>
</evidence>
<evidence type="ECO:0000256" key="2">
    <source>
        <dbReference type="ARBA" id="ARBA00022771"/>
    </source>
</evidence>
<reference evidence="7 8" key="1">
    <citation type="submission" date="2022-12" db="EMBL/GenBank/DDBJ databases">
        <title>Chromosome-level genome assembly of true bugs.</title>
        <authorList>
            <person name="Ma L."/>
            <person name="Li H."/>
        </authorList>
    </citation>
    <scope>NUCLEOTIDE SEQUENCE [LARGE SCALE GENOMIC DNA]</scope>
    <source>
        <strain evidence="7">Lab_2022b</strain>
    </source>
</reference>
<keyword evidence="8" id="KW-1185">Reference proteome</keyword>
<dbReference type="SMART" id="SM00547">
    <property type="entry name" value="ZnF_RBZ"/>
    <property type="match status" value="2"/>
</dbReference>
<evidence type="ECO:0000256" key="3">
    <source>
        <dbReference type="ARBA" id="ARBA00022833"/>
    </source>
</evidence>
<dbReference type="PROSITE" id="PS01358">
    <property type="entry name" value="ZF_RANBP2_1"/>
    <property type="match status" value="1"/>
</dbReference>
<feature type="domain" description="RanBP2-type" evidence="6">
    <location>
        <begin position="430"/>
        <end position="462"/>
    </location>
</feature>